<accession>A0ABS4SCQ7</accession>
<keyword evidence="2 11" id="KW-0732">Signal</keyword>
<evidence type="ECO:0000256" key="3">
    <source>
        <dbReference type="ARBA" id="ARBA00022764"/>
    </source>
</evidence>
<protein>
    <recommendedName>
        <fullName evidence="1">Parvulin-like PPIase</fullName>
    </recommendedName>
    <alternativeName>
        <fullName evidence="7">Peptidyl-prolyl cis-trans isomerase plp</fullName>
    </alternativeName>
    <alternativeName>
        <fullName evidence="8">Rotamase plp</fullName>
    </alternativeName>
</protein>
<dbReference type="InterPro" id="IPR050280">
    <property type="entry name" value="OMP_Chaperone_SurA"/>
</dbReference>
<feature type="region of interest" description="Disordered" evidence="10">
    <location>
        <begin position="301"/>
        <end position="326"/>
    </location>
</feature>
<evidence type="ECO:0000256" key="5">
    <source>
        <dbReference type="ARBA" id="ARBA00023186"/>
    </source>
</evidence>
<gene>
    <name evidence="13" type="ORF">J2851_000083</name>
</gene>
<organism evidence="13 14">
    <name type="scientific">Azospirillum rugosum</name>
    <dbReference type="NCBI Taxonomy" id="416170"/>
    <lineage>
        <taxon>Bacteria</taxon>
        <taxon>Pseudomonadati</taxon>
        <taxon>Pseudomonadota</taxon>
        <taxon>Alphaproteobacteria</taxon>
        <taxon>Rhodospirillales</taxon>
        <taxon>Azospirillaceae</taxon>
        <taxon>Azospirillum</taxon>
    </lineage>
</organism>
<reference evidence="13 14" key="1">
    <citation type="submission" date="2021-03" db="EMBL/GenBank/DDBJ databases">
        <title>Genomic Encyclopedia of Type Strains, Phase III (KMG-III): the genomes of soil and plant-associated and newly described type strains.</title>
        <authorList>
            <person name="Whitman W."/>
        </authorList>
    </citation>
    <scope>NUCLEOTIDE SEQUENCE [LARGE SCALE GENOMIC DNA]</scope>
    <source>
        <strain evidence="13 14">IMMIB AFH-6</strain>
    </source>
</reference>
<dbReference type="PROSITE" id="PS50198">
    <property type="entry name" value="PPIC_PPIASE_2"/>
    <property type="match status" value="1"/>
</dbReference>
<evidence type="ECO:0000256" key="8">
    <source>
        <dbReference type="ARBA" id="ARBA00031484"/>
    </source>
</evidence>
<keyword evidence="6 9" id="KW-0413">Isomerase</keyword>
<feature type="domain" description="PpiC" evidence="12">
    <location>
        <begin position="196"/>
        <end position="294"/>
    </location>
</feature>
<evidence type="ECO:0000256" key="9">
    <source>
        <dbReference type="PROSITE-ProRule" id="PRU00278"/>
    </source>
</evidence>
<evidence type="ECO:0000256" key="10">
    <source>
        <dbReference type="SAM" id="MobiDB-lite"/>
    </source>
</evidence>
<dbReference type="Gene3D" id="3.10.50.40">
    <property type="match status" value="2"/>
</dbReference>
<dbReference type="InterPro" id="IPR000297">
    <property type="entry name" value="PPIase_PpiC"/>
</dbReference>
<sequence>MSSLRAVRSAFAAATACALLAAVPASSALAQAAKAPAGKAPNAPAASAPAPAERIAAVVNDEVISLSDVYARIRLALLNAGVQDTAETRQRLTPQILRQLVDERLQIQEAKRLGVTVPPAEIEDAIKRIADQNRMGRPQLDALLKSQGVPVSTLKEQVRALLAWQKVMQRRSRQEIVVGDEEVDAVMQRIKANIGKPEYLVAEIFLAVDTPDQEDEVHRTADRLVEEVRRGGNFAALARQFSQSAGAAAGGDMGWVRSGELNPELDKVLTTMRPGQMSAPVRTATGYHVLLVRDQRAFGSSATATGGASAAAAPPPPPRPRAQPKPDLAKTKVNMKQIVLPAQGQGKEQLAAVKAQAEKIRKSIKSCADFEEKAKATGVPESGDMGTLRAKDLPPGLQQLVVAIPVGQPSPVLMSPGGAVILIVCKRDMPMIAPPPEPEPQQVAAPAPPPPVDPKDIKMPPREEIERDLINERADLLSRRYLRDLRRSAFVEFRV</sequence>
<evidence type="ECO:0000256" key="2">
    <source>
        <dbReference type="ARBA" id="ARBA00022729"/>
    </source>
</evidence>
<dbReference type="SUPFAM" id="SSF109998">
    <property type="entry name" value="Triger factor/SurA peptide-binding domain-like"/>
    <property type="match status" value="1"/>
</dbReference>
<dbReference type="InterPro" id="IPR046357">
    <property type="entry name" value="PPIase_dom_sf"/>
</dbReference>
<evidence type="ECO:0000313" key="14">
    <source>
        <dbReference type="Proteomes" id="UP000781958"/>
    </source>
</evidence>
<dbReference type="Proteomes" id="UP000781958">
    <property type="component" value="Unassembled WGS sequence"/>
</dbReference>
<evidence type="ECO:0000256" key="6">
    <source>
        <dbReference type="ARBA" id="ARBA00023235"/>
    </source>
</evidence>
<dbReference type="PANTHER" id="PTHR47637">
    <property type="entry name" value="CHAPERONE SURA"/>
    <property type="match status" value="1"/>
</dbReference>
<evidence type="ECO:0000313" key="13">
    <source>
        <dbReference type="EMBL" id="MBP2290346.1"/>
    </source>
</evidence>
<feature type="chain" id="PRO_5045402973" description="Parvulin-like PPIase" evidence="11">
    <location>
        <begin position="22"/>
        <end position="495"/>
    </location>
</feature>
<dbReference type="EMBL" id="JAGINP010000001">
    <property type="protein sequence ID" value="MBP2290346.1"/>
    <property type="molecule type" value="Genomic_DNA"/>
</dbReference>
<keyword evidence="4 9" id="KW-0697">Rotamase</keyword>
<feature type="compositionally biased region" description="Pro residues" evidence="10">
    <location>
        <begin position="313"/>
        <end position="323"/>
    </location>
</feature>
<comment type="caution">
    <text evidence="13">The sequence shown here is derived from an EMBL/GenBank/DDBJ whole genome shotgun (WGS) entry which is preliminary data.</text>
</comment>
<keyword evidence="14" id="KW-1185">Reference proteome</keyword>
<evidence type="ECO:0000259" key="12">
    <source>
        <dbReference type="PROSITE" id="PS50198"/>
    </source>
</evidence>
<dbReference type="PANTHER" id="PTHR47637:SF1">
    <property type="entry name" value="CHAPERONE SURA"/>
    <property type="match status" value="1"/>
</dbReference>
<dbReference type="Gene3D" id="1.10.4030.10">
    <property type="entry name" value="Porin chaperone SurA, peptide-binding domain"/>
    <property type="match status" value="1"/>
</dbReference>
<dbReference type="InterPro" id="IPR015391">
    <property type="entry name" value="SurA_N"/>
</dbReference>
<keyword evidence="5" id="KW-0143">Chaperone</keyword>
<dbReference type="GO" id="GO:0003755">
    <property type="term" value="F:peptidyl-prolyl cis-trans isomerase activity"/>
    <property type="evidence" value="ECO:0007669"/>
    <property type="project" value="UniProtKB-EC"/>
</dbReference>
<dbReference type="Pfam" id="PF09312">
    <property type="entry name" value="SurA_N"/>
    <property type="match status" value="1"/>
</dbReference>
<evidence type="ECO:0000256" key="4">
    <source>
        <dbReference type="ARBA" id="ARBA00023110"/>
    </source>
</evidence>
<evidence type="ECO:0000256" key="1">
    <source>
        <dbReference type="ARBA" id="ARBA00018370"/>
    </source>
</evidence>
<feature type="region of interest" description="Disordered" evidence="10">
    <location>
        <begin position="432"/>
        <end position="459"/>
    </location>
</feature>
<feature type="compositionally biased region" description="Low complexity" evidence="10">
    <location>
        <begin position="301"/>
        <end position="312"/>
    </location>
</feature>
<evidence type="ECO:0000256" key="7">
    <source>
        <dbReference type="ARBA" id="ARBA00030642"/>
    </source>
</evidence>
<name>A0ABS4SCQ7_9PROT</name>
<dbReference type="Pfam" id="PF00639">
    <property type="entry name" value="Rotamase"/>
    <property type="match status" value="2"/>
</dbReference>
<evidence type="ECO:0000256" key="11">
    <source>
        <dbReference type="SAM" id="SignalP"/>
    </source>
</evidence>
<dbReference type="RefSeq" id="WP_209762222.1">
    <property type="nucleotide sequence ID" value="NZ_JAGINP010000001.1"/>
</dbReference>
<dbReference type="SUPFAM" id="SSF54534">
    <property type="entry name" value="FKBP-like"/>
    <property type="match status" value="2"/>
</dbReference>
<dbReference type="InterPro" id="IPR027304">
    <property type="entry name" value="Trigger_fact/SurA_dom_sf"/>
</dbReference>
<feature type="signal peptide" evidence="11">
    <location>
        <begin position="1"/>
        <end position="21"/>
    </location>
</feature>
<proteinExistence type="predicted"/>
<keyword evidence="3" id="KW-0574">Periplasm</keyword>